<dbReference type="InParanoid" id="A0A177BW09"/>
<dbReference type="InterPro" id="IPR038718">
    <property type="entry name" value="SNF2-like_sf"/>
</dbReference>
<name>A0A177BW09_9PLEO</name>
<protein>
    <recommendedName>
        <fullName evidence="3">SNF2 N-terminal domain-containing protein</fullName>
    </recommendedName>
</protein>
<dbReference type="AlphaFoldDB" id="A0A177BW09"/>
<keyword evidence="2" id="KW-1185">Reference proteome</keyword>
<dbReference type="GeneID" id="28764085"/>
<dbReference type="EMBL" id="KV441568">
    <property type="protein sequence ID" value="OAF98519.1"/>
    <property type="molecule type" value="Genomic_DNA"/>
</dbReference>
<dbReference type="Proteomes" id="UP000077069">
    <property type="component" value="Unassembled WGS sequence"/>
</dbReference>
<dbReference type="SUPFAM" id="SSF52540">
    <property type="entry name" value="P-loop containing nucleoside triphosphate hydrolases"/>
    <property type="match status" value="1"/>
</dbReference>
<dbReference type="RefSeq" id="XP_018028885.1">
    <property type="nucleotide sequence ID" value="XM_018180599.1"/>
</dbReference>
<evidence type="ECO:0000313" key="1">
    <source>
        <dbReference type="EMBL" id="OAF98519.1"/>
    </source>
</evidence>
<reference evidence="1 2" key="1">
    <citation type="submission" date="2016-05" db="EMBL/GenBank/DDBJ databases">
        <title>Comparative analysis of secretome profiles of manganese(II)-oxidizing ascomycete fungi.</title>
        <authorList>
            <consortium name="DOE Joint Genome Institute"/>
            <person name="Zeiner C.A."/>
            <person name="Purvine S.O."/>
            <person name="Zink E.M."/>
            <person name="Wu S."/>
            <person name="Pasa-Tolic L."/>
            <person name="Chaput D.L."/>
            <person name="Haridas S."/>
            <person name="Grigoriev I.V."/>
            <person name="Santelli C.M."/>
            <person name="Hansel C.M."/>
        </authorList>
    </citation>
    <scope>NUCLEOTIDE SEQUENCE [LARGE SCALE GENOMIC DNA]</scope>
    <source>
        <strain evidence="1 2">AP3s5-JAC2a</strain>
    </source>
</reference>
<gene>
    <name evidence="1" type="ORF">CC84DRAFT_1182124</name>
</gene>
<organism evidence="1 2">
    <name type="scientific">Paraphaeosphaeria sporulosa</name>
    <dbReference type="NCBI Taxonomy" id="1460663"/>
    <lineage>
        <taxon>Eukaryota</taxon>
        <taxon>Fungi</taxon>
        <taxon>Dikarya</taxon>
        <taxon>Ascomycota</taxon>
        <taxon>Pezizomycotina</taxon>
        <taxon>Dothideomycetes</taxon>
        <taxon>Pleosporomycetidae</taxon>
        <taxon>Pleosporales</taxon>
        <taxon>Massarineae</taxon>
        <taxon>Didymosphaeriaceae</taxon>
        <taxon>Paraphaeosphaeria</taxon>
    </lineage>
</organism>
<sequence>MECWSRKRDKTKSFLTKWIAANKHKKVFKDIRFDPTKPIIECLEQLFNCAHIVIGDELHTIKNPSVNMHTAFRFISAEAHFVLLMTATPTPWSHEDLVGQLNVIYNPQLNDNVSDLTIEECRQLYMDACLLERRALHLTANAYAKAFPSVFKDKVAIGNA</sequence>
<dbReference type="InterPro" id="IPR027417">
    <property type="entry name" value="P-loop_NTPase"/>
</dbReference>
<evidence type="ECO:0000313" key="2">
    <source>
        <dbReference type="Proteomes" id="UP000077069"/>
    </source>
</evidence>
<proteinExistence type="predicted"/>
<accession>A0A177BW09</accession>
<dbReference type="Gene3D" id="3.40.50.10810">
    <property type="entry name" value="Tandem AAA-ATPase domain"/>
    <property type="match status" value="1"/>
</dbReference>
<evidence type="ECO:0008006" key="3">
    <source>
        <dbReference type="Google" id="ProtNLM"/>
    </source>
</evidence>